<dbReference type="PANTHER" id="PTHR24198">
    <property type="entry name" value="ANKYRIN REPEAT AND PROTEIN KINASE DOMAIN-CONTAINING PROTEIN"/>
    <property type="match status" value="1"/>
</dbReference>
<evidence type="ECO:0000256" key="3">
    <source>
        <dbReference type="PROSITE-ProRule" id="PRU00023"/>
    </source>
</evidence>
<evidence type="ECO:0000256" key="2">
    <source>
        <dbReference type="ARBA" id="ARBA00023043"/>
    </source>
</evidence>
<organism evidence="4 5">
    <name type="scientific">Aedes albopictus</name>
    <name type="common">Asian tiger mosquito</name>
    <name type="synonym">Stegomyia albopicta</name>
    <dbReference type="NCBI Taxonomy" id="7160"/>
    <lineage>
        <taxon>Eukaryota</taxon>
        <taxon>Metazoa</taxon>
        <taxon>Ecdysozoa</taxon>
        <taxon>Arthropoda</taxon>
        <taxon>Hexapoda</taxon>
        <taxon>Insecta</taxon>
        <taxon>Pterygota</taxon>
        <taxon>Neoptera</taxon>
        <taxon>Endopterygota</taxon>
        <taxon>Diptera</taxon>
        <taxon>Nematocera</taxon>
        <taxon>Culicoidea</taxon>
        <taxon>Culicidae</taxon>
        <taxon>Culicinae</taxon>
        <taxon>Aedini</taxon>
        <taxon>Aedes</taxon>
        <taxon>Stegomyia</taxon>
    </lineage>
</organism>
<reference evidence="5" key="1">
    <citation type="journal article" date="2015" name="Proc. Natl. Acad. Sci. U.S.A.">
        <title>Genome sequence of the Asian Tiger mosquito, Aedes albopictus, reveals insights into its biology, genetics, and evolution.</title>
        <authorList>
            <person name="Chen X.G."/>
            <person name="Jiang X."/>
            <person name="Gu J."/>
            <person name="Xu M."/>
            <person name="Wu Y."/>
            <person name="Deng Y."/>
            <person name="Zhang C."/>
            <person name="Bonizzoni M."/>
            <person name="Dermauw W."/>
            <person name="Vontas J."/>
            <person name="Armbruster P."/>
            <person name="Huang X."/>
            <person name="Yang Y."/>
            <person name="Zhang H."/>
            <person name="He W."/>
            <person name="Peng H."/>
            <person name="Liu Y."/>
            <person name="Wu K."/>
            <person name="Chen J."/>
            <person name="Lirakis M."/>
            <person name="Topalis P."/>
            <person name="Van Leeuwen T."/>
            <person name="Hall A.B."/>
            <person name="Jiang X."/>
            <person name="Thorpe C."/>
            <person name="Mueller R.L."/>
            <person name="Sun C."/>
            <person name="Waterhouse R.M."/>
            <person name="Yan G."/>
            <person name="Tu Z.J."/>
            <person name="Fang X."/>
            <person name="James A.A."/>
        </authorList>
    </citation>
    <scope>NUCLEOTIDE SEQUENCE [LARGE SCALE GENOMIC DNA]</scope>
    <source>
        <strain evidence="5">Foshan</strain>
    </source>
</reference>
<dbReference type="SUPFAM" id="SSF48403">
    <property type="entry name" value="Ankyrin repeat"/>
    <property type="match status" value="2"/>
</dbReference>
<evidence type="ECO:0000313" key="4">
    <source>
        <dbReference type="EnsemblMetazoa" id="AALFPA23_020538.P30329"/>
    </source>
</evidence>
<dbReference type="SMART" id="SM00248">
    <property type="entry name" value="ANK"/>
    <property type="match status" value="9"/>
</dbReference>
<reference evidence="4" key="2">
    <citation type="submission" date="2025-05" db="UniProtKB">
        <authorList>
            <consortium name="EnsemblMetazoa"/>
        </authorList>
    </citation>
    <scope>IDENTIFICATION</scope>
    <source>
        <strain evidence="4">Foshan</strain>
    </source>
</reference>
<dbReference type="PROSITE" id="PS50297">
    <property type="entry name" value="ANK_REP_REGION"/>
    <property type="match status" value="2"/>
</dbReference>
<dbReference type="Gene3D" id="1.25.40.20">
    <property type="entry name" value="Ankyrin repeat-containing domain"/>
    <property type="match status" value="3"/>
</dbReference>
<feature type="repeat" description="ANK" evidence="3">
    <location>
        <begin position="522"/>
        <end position="554"/>
    </location>
</feature>
<dbReference type="RefSeq" id="XP_019554883.3">
    <property type="nucleotide sequence ID" value="XM_019699338.3"/>
</dbReference>
<dbReference type="InterPro" id="IPR002110">
    <property type="entry name" value="Ankyrin_rpt"/>
</dbReference>
<evidence type="ECO:0000256" key="1">
    <source>
        <dbReference type="ARBA" id="ARBA00022737"/>
    </source>
</evidence>
<dbReference type="InterPro" id="IPR036770">
    <property type="entry name" value="Ankyrin_rpt-contain_sf"/>
</dbReference>
<protein>
    <submittedName>
        <fullName evidence="4">Uncharacterized protein</fullName>
    </submittedName>
</protein>
<dbReference type="Pfam" id="PF00023">
    <property type="entry name" value="Ank"/>
    <property type="match status" value="1"/>
</dbReference>
<proteinExistence type="predicted"/>
<dbReference type="EnsemblMetazoa" id="AALFPA23_020538.R30329">
    <property type="protein sequence ID" value="AALFPA23_020538.P30329"/>
    <property type="gene ID" value="AALFPA23_020538"/>
</dbReference>
<accession>A0ABM1ZPY6</accession>
<evidence type="ECO:0000313" key="5">
    <source>
        <dbReference type="Proteomes" id="UP000069940"/>
    </source>
</evidence>
<dbReference type="Pfam" id="PF12796">
    <property type="entry name" value="Ank_2"/>
    <property type="match status" value="1"/>
</dbReference>
<keyword evidence="1" id="KW-0677">Repeat</keyword>
<keyword evidence="2 3" id="KW-0040">ANK repeat</keyword>
<dbReference type="Proteomes" id="UP000069940">
    <property type="component" value="Unassembled WGS sequence"/>
</dbReference>
<sequence>MEQEEASSGFGLFDDCPEGELHPLQIDVFEDETEALDKQARLETNIYRPVKEGTELHRAIRSGKQQRIDALLNVYQLDFDKIRDYLVLKYQWDPDDRIWLRKINLVAVDRDQCKSVKDFERNRVAVGGFDLERSIFVLLQTPVDSEEVAVLHPECYDPLEQFRIIWKLFPNGYLSLDYCTEEHGRWETFVEAAAGNGNNYTIKRLLSMGAQLCPPQHNPLLPACSSLRKDTIQYLLENHFDDFDFTQRKHYVNAFIILAQKNDVSILDYVLEKMIQYRQKYYEESKSQAFNSIFRYENDDCASLTILTYLRPGKIYQKFEEYISNFELDLSYQRESVTILAHLVRKKLALEYCKKEIRKNPELLGLKNLDGYGPTVLQECIRSEELDLLRDMYLLHPEVKQYFEFEYGFTVLREALDNHRHDRVRFILEHHKDYFLNNRERLEGIILNRNNIETFWEWNGALLSEHFPEFKEQIEDAIEKAHELQISKDLEREFKEITESIKINRKNVSKFQHLLSSIRGPSGETILHFAVEIDDLKLFKELLQVGCDLNVLDKQGNHPIHFVRSVDMLNLIIDCHPDGRSLVNRVNSDGCSVLHKVCYLYMNSSTLVELMGTVIEYGADVNHLTNSGESAVFVTWSTPVLQMLLNHNINLDVVNDAGETALFRSLRYQNTWVARILLPLCWEKPTFAEDAHKYLEPLLKTKRYAFNDYRALLDDNPDKIKLIFDAVYKHSRAEATRLFAFACERSRIYFIQKFLEYNYDLDYNYTDEYGYTPIMGLLNFDKERPGDLIRQLLEKGVDLEIRNQWGKTPLLKLVSYFGSARWSGEGIRAVQLLLEHGAQINAADDDGHTALHLAFRRWEWDLVELLIENGADVSLKDKDGKRPWEVGPYVNKEILGMIWSSPRSDLRL</sequence>
<feature type="repeat" description="ANK" evidence="3">
    <location>
        <begin position="846"/>
        <end position="878"/>
    </location>
</feature>
<dbReference type="GeneID" id="109424255"/>
<dbReference type="PANTHER" id="PTHR24198:SF165">
    <property type="entry name" value="ANKYRIN REPEAT-CONTAINING PROTEIN-RELATED"/>
    <property type="match status" value="1"/>
</dbReference>
<dbReference type="PROSITE" id="PS50088">
    <property type="entry name" value="ANK_REPEAT"/>
    <property type="match status" value="2"/>
</dbReference>
<keyword evidence="5" id="KW-1185">Reference proteome</keyword>
<name>A0ABM1ZPY6_AEDAL</name>